<protein>
    <submittedName>
        <fullName evidence="1">Uncharacterized protein</fullName>
    </submittedName>
</protein>
<dbReference type="EMBL" id="JAOG01000002">
    <property type="protein sequence ID" value="EUA55356.1"/>
    <property type="molecule type" value="Genomic_DNA"/>
</dbReference>
<gene>
    <name evidence="1" type="ORF">I550_3507</name>
</gene>
<organism evidence="1 2">
    <name type="scientific">Mycobacterium intracellulare 1956</name>
    <dbReference type="NCBI Taxonomy" id="1299331"/>
    <lineage>
        <taxon>Bacteria</taxon>
        <taxon>Bacillati</taxon>
        <taxon>Actinomycetota</taxon>
        <taxon>Actinomycetes</taxon>
        <taxon>Mycobacteriales</taxon>
        <taxon>Mycobacteriaceae</taxon>
        <taxon>Mycobacterium</taxon>
        <taxon>Mycobacterium avium complex (MAC)</taxon>
    </lineage>
</organism>
<reference evidence="1 2" key="1">
    <citation type="submission" date="2013-12" db="EMBL/GenBank/DDBJ databases">
        <authorList>
            <person name="Zelazny A."/>
            <person name="Olivier K."/>
            <person name="Holland S."/>
            <person name="Lenaerts A."/>
            <person name="Ordway D."/>
            <person name="DeGroote M.A."/>
            <person name="Parker T."/>
            <person name="Sizemore C."/>
            <person name="Tallon L.J."/>
            <person name="Sadzewicz L.K."/>
            <person name="Sengamalay N."/>
            <person name="Fraser C.M."/>
            <person name="Hine E."/>
            <person name="Shefchek K.A."/>
            <person name="Das S.P."/>
            <person name="Tettelin H."/>
        </authorList>
    </citation>
    <scope>NUCLEOTIDE SEQUENCE [LARGE SCALE GENOMIC DNA]</scope>
    <source>
        <strain evidence="1 2">1956</strain>
    </source>
</reference>
<comment type="caution">
    <text evidence="1">The sequence shown here is derived from an EMBL/GenBank/DDBJ whole genome shotgun (WGS) entry which is preliminary data.</text>
</comment>
<evidence type="ECO:0000313" key="2">
    <source>
        <dbReference type="Proteomes" id="UP000020825"/>
    </source>
</evidence>
<name>X8CHR9_MYCIT</name>
<dbReference type="AlphaFoldDB" id="X8CHR9"/>
<evidence type="ECO:0000313" key="1">
    <source>
        <dbReference type="EMBL" id="EUA55356.1"/>
    </source>
</evidence>
<dbReference type="Proteomes" id="UP000020825">
    <property type="component" value="Unassembled WGS sequence"/>
</dbReference>
<sequence length="39" mass="3824">MDVETVCGAVVFGHAEQRFQTLGGTAANSGSASGSAPGR</sequence>
<proteinExistence type="predicted"/>
<accession>X8CHR9</accession>